<comment type="similarity">
    <text evidence="3 9">Belongs to the class I-like SAM-binding methyltransferase superfamily. TPMT family.</text>
</comment>
<dbReference type="NCBIfam" id="TIGR03840">
    <property type="entry name" value="TMPT_Se_Te"/>
    <property type="match status" value="1"/>
</dbReference>
<dbReference type="EC" id="2.1.1.67" evidence="4 9"/>
<dbReference type="NCBIfam" id="NF009732">
    <property type="entry name" value="PRK13255.1"/>
    <property type="match status" value="1"/>
</dbReference>
<evidence type="ECO:0000256" key="8">
    <source>
        <dbReference type="ARBA" id="ARBA00022691"/>
    </source>
</evidence>
<feature type="binding site" evidence="9">
    <location>
        <position position="45"/>
    </location>
    <ligand>
        <name>S-adenosyl-L-methionine</name>
        <dbReference type="ChEBI" id="CHEBI:59789"/>
    </ligand>
</feature>
<dbReference type="GO" id="GO:0032259">
    <property type="term" value="P:methylation"/>
    <property type="evidence" value="ECO:0007669"/>
    <property type="project" value="UniProtKB-KW"/>
</dbReference>
<evidence type="ECO:0000256" key="1">
    <source>
        <dbReference type="ARBA" id="ARBA00000903"/>
    </source>
</evidence>
<keyword evidence="5 9" id="KW-0963">Cytoplasm</keyword>
<dbReference type="GO" id="GO:0008119">
    <property type="term" value="F:thiopurine S-methyltransferase activity"/>
    <property type="evidence" value="ECO:0007669"/>
    <property type="project" value="UniProtKB-UniRule"/>
</dbReference>
<name>A0A1N7KWU3_9GAMM</name>
<keyword evidence="11" id="KW-1185">Reference proteome</keyword>
<dbReference type="Proteomes" id="UP000185999">
    <property type="component" value="Unassembled WGS sequence"/>
</dbReference>
<dbReference type="InterPro" id="IPR022474">
    <property type="entry name" value="Thiopur_S-MeTfrase_Se/Te_detox"/>
</dbReference>
<evidence type="ECO:0000256" key="6">
    <source>
        <dbReference type="ARBA" id="ARBA00022603"/>
    </source>
</evidence>
<evidence type="ECO:0000256" key="3">
    <source>
        <dbReference type="ARBA" id="ARBA00008145"/>
    </source>
</evidence>
<dbReference type="OrthoDB" id="9778208at2"/>
<accession>A0A1N7KWU3</accession>
<dbReference type="SUPFAM" id="SSF53335">
    <property type="entry name" value="S-adenosyl-L-methionine-dependent methyltransferases"/>
    <property type="match status" value="1"/>
</dbReference>
<dbReference type="GO" id="GO:0005737">
    <property type="term" value="C:cytoplasm"/>
    <property type="evidence" value="ECO:0007669"/>
    <property type="project" value="UniProtKB-SubCell"/>
</dbReference>
<comment type="catalytic activity">
    <reaction evidence="1 9">
        <text>S-adenosyl-L-methionine + a thiopurine = S-adenosyl-L-homocysteine + a thiopurine S-methylether.</text>
        <dbReference type="EC" id="2.1.1.67"/>
    </reaction>
</comment>
<evidence type="ECO:0000256" key="2">
    <source>
        <dbReference type="ARBA" id="ARBA00004496"/>
    </source>
</evidence>
<evidence type="ECO:0000256" key="7">
    <source>
        <dbReference type="ARBA" id="ARBA00022679"/>
    </source>
</evidence>
<dbReference type="HAMAP" id="MF_00812">
    <property type="entry name" value="Thiopur_methtran"/>
    <property type="match status" value="1"/>
</dbReference>
<proteinExistence type="inferred from homology"/>
<dbReference type="FunFam" id="3.40.50.150:FF:000101">
    <property type="entry name" value="Thiopurine S-methyltransferase"/>
    <property type="match status" value="1"/>
</dbReference>
<feature type="binding site" evidence="9">
    <location>
        <position position="10"/>
    </location>
    <ligand>
        <name>S-adenosyl-L-methionine</name>
        <dbReference type="ChEBI" id="CHEBI:59789"/>
    </ligand>
</feature>
<evidence type="ECO:0000256" key="5">
    <source>
        <dbReference type="ARBA" id="ARBA00022490"/>
    </source>
</evidence>
<keyword evidence="8 9" id="KW-0949">S-adenosyl-L-methionine</keyword>
<dbReference type="InterPro" id="IPR008854">
    <property type="entry name" value="TPMT"/>
</dbReference>
<dbReference type="PANTHER" id="PTHR10259">
    <property type="entry name" value="THIOPURINE S-METHYLTRANSFERASE"/>
    <property type="match status" value="1"/>
</dbReference>
<evidence type="ECO:0000256" key="4">
    <source>
        <dbReference type="ARBA" id="ARBA00011905"/>
    </source>
</evidence>
<protein>
    <recommendedName>
        <fullName evidence="4 9">Thiopurine S-methyltransferase</fullName>
        <ecNumber evidence="4 9">2.1.1.67</ecNumber>
    </recommendedName>
    <alternativeName>
        <fullName evidence="9">Thiopurine methyltransferase</fullName>
    </alternativeName>
</protein>
<comment type="subcellular location">
    <subcellularLocation>
        <location evidence="2 9">Cytoplasm</location>
    </subcellularLocation>
</comment>
<sequence length="209" mass="23700">MQANFWHDMWATGVVGFHQAEMNAFLTTHWQKLGFRGDETILVPLCGKSLDMLWLAKQGHTILGVELSQKALDEFLTENAITAAPITHTHYCGYQLEQMRLLCGDFFHLSAEDCQDVQGVFDRAALVALPPEMRVQYVAHLRKILPKGTSYLMITMQYDQSRVQGPPFSVPEAEVRQLFAGVESIEKVEEVHFERKSVPGTEMVFVIKT</sequence>
<dbReference type="STRING" id="619304.SAMN05421760_10337"/>
<keyword evidence="7 9" id="KW-0808">Transferase</keyword>
<dbReference type="GO" id="GO:0010038">
    <property type="term" value="P:response to metal ion"/>
    <property type="evidence" value="ECO:0007669"/>
    <property type="project" value="InterPro"/>
</dbReference>
<dbReference type="EMBL" id="FTOE01000003">
    <property type="protein sequence ID" value="SIS66044.1"/>
    <property type="molecule type" value="Genomic_DNA"/>
</dbReference>
<gene>
    <name evidence="9" type="primary">tpm</name>
    <name evidence="10" type="ORF">SAMN05421760_10337</name>
</gene>
<keyword evidence="6 9" id="KW-0489">Methyltransferase</keyword>
<dbReference type="InterPro" id="IPR025835">
    <property type="entry name" value="Thiopurine_S-MeTrfase"/>
</dbReference>
<evidence type="ECO:0000256" key="9">
    <source>
        <dbReference type="HAMAP-Rule" id="MF_00812"/>
    </source>
</evidence>
<dbReference type="Pfam" id="PF05724">
    <property type="entry name" value="TPMT"/>
    <property type="match status" value="1"/>
</dbReference>
<dbReference type="Gene3D" id="3.40.50.150">
    <property type="entry name" value="Vaccinia Virus protein VP39"/>
    <property type="match status" value="1"/>
</dbReference>
<evidence type="ECO:0000313" key="10">
    <source>
        <dbReference type="EMBL" id="SIS66044.1"/>
    </source>
</evidence>
<dbReference type="PROSITE" id="PS51585">
    <property type="entry name" value="SAM_MT_TPMT"/>
    <property type="match status" value="1"/>
</dbReference>
<dbReference type="RefSeq" id="WP_054341714.1">
    <property type="nucleotide sequence ID" value="NZ_FTOE01000003.1"/>
</dbReference>
<evidence type="ECO:0000313" key="11">
    <source>
        <dbReference type="Proteomes" id="UP000185999"/>
    </source>
</evidence>
<dbReference type="PANTHER" id="PTHR10259:SF11">
    <property type="entry name" value="THIOPURINE S-METHYLTRANSFERASE"/>
    <property type="match status" value="1"/>
</dbReference>
<organism evidence="10 11">
    <name type="scientific">Neptunomonas antarctica</name>
    <dbReference type="NCBI Taxonomy" id="619304"/>
    <lineage>
        <taxon>Bacteria</taxon>
        <taxon>Pseudomonadati</taxon>
        <taxon>Pseudomonadota</taxon>
        <taxon>Gammaproteobacteria</taxon>
        <taxon>Oceanospirillales</taxon>
        <taxon>Oceanospirillaceae</taxon>
        <taxon>Neptunomonas</taxon>
    </lineage>
</organism>
<reference evidence="11" key="1">
    <citation type="submission" date="2017-01" db="EMBL/GenBank/DDBJ databases">
        <authorList>
            <person name="Varghese N."/>
            <person name="Submissions S."/>
        </authorList>
    </citation>
    <scope>NUCLEOTIDE SEQUENCE [LARGE SCALE GENOMIC DNA]</scope>
    <source>
        <strain evidence="11">DSM 22306</strain>
    </source>
</reference>
<feature type="binding site" evidence="9">
    <location>
        <position position="123"/>
    </location>
    <ligand>
        <name>S-adenosyl-L-methionine</name>
        <dbReference type="ChEBI" id="CHEBI:59789"/>
    </ligand>
</feature>
<dbReference type="AlphaFoldDB" id="A0A1N7KWU3"/>
<dbReference type="InterPro" id="IPR029063">
    <property type="entry name" value="SAM-dependent_MTases_sf"/>
</dbReference>
<dbReference type="PIRSF" id="PIRSF023956">
    <property type="entry name" value="Thiopurine_S-methyltransferase"/>
    <property type="match status" value="1"/>
</dbReference>
<feature type="binding site" evidence="9">
    <location>
        <position position="66"/>
    </location>
    <ligand>
        <name>S-adenosyl-L-methionine</name>
        <dbReference type="ChEBI" id="CHEBI:59789"/>
    </ligand>
</feature>